<accession>A0A7T0G229</accession>
<gene>
    <name evidence="3" type="ORF">G3M70_11690</name>
</gene>
<organism evidence="3 4">
    <name type="scientific">Candidatus Nitronauta litoralis</name>
    <dbReference type="NCBI Taxonomy" id="2705533"/>
    <lineage>
        <taxon>Bacteria</taxon>
        <taxon>Pseudomonadati</taxon>
        <taxon>Nitrospinota/Tectimicrobiota group</taxon>
        <taxon>Nitrospinota</taxon>
        <taxon>Nitrospinia</taxon>
        <taxon>Nitrospinales</taxon>
        <taxon>Nitrospinaceae</taxon>
        <taxon>Candidatus Nitronauta</taxon>
    </lineage>
</organism>
<dbReference type="Pfam" id="PF08334">
    <property type="entry name" value="T2SSG"/>
    <property type="match status" value="1"/>
</dbReference>
<keyword evidence="1" id="KW-0812">Transmembrane</keyword>
<feature type="transmembrane region" description="Helical" evidence="1">
    <location>
        <begin position="20"/>
        <end position="41"/>
    </location>
</feature>
<evidence type="ECO:0000259" key="2">
    <source>
        <dbReference type="Pfam" id="PF08334"/>
    </source>
</evidence>
<dbReference type="KEGG" id="nli:G3M70_11690"/>
<dbReference type="InterPro" id="IPR045584">
    <property type="entry name" value="Pilin-like"/>
</dbReference>
<dbReference type="AlphaFoldDB" id="A0A7T0G229"/>
<evidence type="ECO:0000256" key="1">
    <source>
        <dbReference type="SAM" id="Phobius"/>
    </source>
</evidence>
<dbReference type="Pfam" id="PF07963">
    <property type="entry name" value="N_methyl"/>
    <property type="match status" value="1"/>
</dbReference>
<evidence type="ECO:0000313" key="3">
    <source>
        <dbReference type="EMBL" id="QPJ63798.1"/>
    </source>
</evidence>
<dbReference type="NCBIfam" id="TIGR02532">
    <property type="entry name" value="IV_pilin_GFxxxE"/>
    <property type="match status" value="1"/>
</dbReference>
<name>A0A7T0G229_9BACT</name>
<dbReference type="SUPFAM" id="SSF54523">
    <property type="entry name" value="Pili subunits"/>
    <property type="match status" value="1"/>
</dbReference>
<dbReference type="Proteomes" id="UP000594688">
    <property type="component" value="Chromosome"/>
</dbReference>
<feature type="domain" description="Type II secretion system protein GspG C-terminal" evidence="2">
    <location>
        <begin position="45"/>
        <end position="134"/>
    </location>
</feature>
<dbReference type="Gene3D" id="3.30.700.10">
    <property type="entry name" value="Glycoprotein, Type 4 Pilin"/>
    <property type="match status" value="1"/>
</dbReference>
<dbReference type="EMBL" id="CP048685">
    <property type="protein sequence ID" value="QPJ63798.1"/>
    <property type="molecule type" value="Genomic_DNA"/>
</dbReference>
<sequence>MNNTTRLKSFSEIREAGFTFVEIMVVLVLFLVLGGLTARFFKLTPSIEDINLQKAREGVMFLKSGLGAYSFDLKKPPPSKKDGGLEVLVKAGYLSSVPTDPWGNIYQYDNPGKVSGRSYDLYSLGPDGKISEDDVADWNLYGKVYRGTSRIARKRDRALAKYDPKEKS</sequence>
<keyword evidence="1" id="KW-0472">Membrane</keyword>
<dbReference type="InterPro" id="IPR012902">
    <property type="entry name" value="N_methyl_site"/>
</dbReference>
<keyword evidence="1" id="KW-1133">Transmembrane helix</keyword>
<dbReference type="InterPro" id="IPR013545">
    <property type="entry name" value="T2SS_protein-GspG_C"/>
</dbReference>
<protein>
    <submittedName>
        <fullName evidence="3">Prepilin-type N-terminal cleavage/methylation domain-containing protein</fullName>
    </submittedName>
</protein>
<reference evidence="3 4" key="1">
    <citation type="submission" date="2020-02" db="EMBL/GenBank/DDBJ databases">
        <title>Genomic and physiological characterization of two novel Nitrospinaceae genera.</title>
        <authorList>
            <person name="Mueller A.J."/>
            <person name="Jung M.-Y."/>
            <person name="Strachan C.R."/>
            <person name="Herbold C.W."/>
            <person name="Kirkegaard R.H."/>
            <person name="Daims H."/>
        </authorList>
    </citation>
    <scope>NUCLEOTIDE SEQUENCE [LARGE SCALE GENOMIC DNA]</scope>
    <source>
        <strain evidence="3">EB</strain>
    </source>
</reference>
<evidence type="ECO:0000313" key="4">
    <source>
        <dbReference type="Proteomes" id="UP000594688"/>
    </source>
</evidence>
<proteinExistence type="predicted"/>